<sequence>MNAHTPTADRTATEPLTFTARQFGSVGEMFAFGAGRSGGHAFLNERFLGEIGKRMLDERQRLVLVGVADQDGSPVAAFAFQQRRKFGVATLEAVDFGIVDYFAPAYFGNTALSAADTAKLWRAVTKAVPGVHAVAFKKMPRLLYDRPHALSGAAFLKPMGTSATTLRLRGPGRPSVVPEKMSLAREVRRKSKKLEKIGPLTFEEARTNAEVDEAMATMVAFRTARFAELGRHDALLDPRVVAFYRSLADRDGDVPLARMFTLRTGAVPVAVIYGISHGDVFTLIVPSITTCREAQSGSPGLVGLFKTLQWCRDQDFAVFDLSVGTLGYKSRFDAETNELFEYQQALTPLGLPVVAEARLRRWVRHLAVRYPQVRSTLEGFGRKGRSSAPAAAKTNGDGGN</sequence>
<protein>
    <submittedName>
        <fullName evidence="3">GNAT family N-acetyltransferase</fullName>
    </submittedName>
</protein>
<evidence type="ECO:0000313" key="3">
    <source>
        <dbReference type="EMBL" id="MEW9807774.1"/>
    </source>
</evidence>
<evidence type="ECO:0000256" key="1">
    <source>
        <dbReference type="SAM" id="MobiDB-lite"/>
    </source>
</evidence>
<dbReference type="Pfam" id="PF13480">
    <property type="entry name" value="Acetyltransf_6"/>
    <property type="match status" value="1"/>
</dbReference>
<comment type="caution">
    <text evidence="3">The sequence shown here is derived from an EMBL/GenBank/DDBJ whole genome shotgun (WGS) entry which is preliminary data.</text>
</comment>
<name>A0ABV3R361_9HYPH</name>
<evidence type="ECO:0000259" key="2">
    <source>
        <dbReference type="Pfam" id="PF13480"/>
    </source>
</evidence>
<organism evidence="3 4">
    <name type="scientific">Mesorhizobium marinum</name>
    <dbReference type="NCBI Taxonomy" id="3228790"/>
    <lineage>
        <taxon>Bacteria</taxon>
        <taxon>Pseudomonadati</taxon>
        <taxon>Pseudomonadota</taxon>
        <taxon>Alphaproteobacteria</taxon>
        <taxon>Hyphomicrobiales</taxon>
        <taxon>Phyllobacteriaceae</taxon>
        <taxon>Mesorhizobium</taxon>
    </lineage>
</organism>
<feature type="domain" description="BioF2-like acetyltransferase" evidence="2">
    <location>
        <begin position="184"/>
        <end position="330"/>
    </location>
</feature>
<keyword evidence="4" id="KW-1185">Reference proteome</keyword>
<dbReference type="EMBL" id="JBFOCI010000005">
    <property type="protein sequence ID" value="MEW9807774.1"/>
    <property type="molecule type" value="Genomic_DNA"/>
</dbReference>
<feature type="region of interest" description="Disordered" evidence="1">
    <location>
        <begin position="380"/>
        <end position="400"/>
    </location>
</feature>
<dbReference type="RefSeq" id="WP_367724956.1">
    <property type="nucleotide sequence ID" value="NZ_JBFOCI010000005.1"/>
</dbReference>
<reference evidence="3 4" key="1">
    <citation type="submission" date="2024-06" db="EMBL/GenBank/DDBJ databases">
        <authorList>
            <person name="Tuo L."/>
        </authorList>
    </citation>
    <scope>NUCLEOTIDE SEQUENCE [LARGE SCALE GENOMIC DNA]</scope>
    <source>
        <strain evidence="3 4">ZMM04-5</strain>
    </source>
</reference>
<dbReference type="SUPFAM" id="SSF55729">
    <property type="entry name" value="Acyl-CoA N-acyltransferases (Nat)"/>
    <property type="match status" value="1"/>
</dbReference>
<proteinExistence type="predicted"/>
<dbReference type="InterPro" id="IPR038740">
    <property type="entry name" value="BioF2-like_GNAT_dom"/>
</dbReference>
<gene>
    <name evidence="3" type="ORF">ABUE31_17430</name>
</gene>
<accession>A0ABV3R361</accession>
<evidence type="ECO:0000313" key="4">
    <source>
        <dbReference type="Proteomes" id="UP001556196"/>
    </source>
</evidence>
<dbReference type="Proteomes" id="UP001556196">
    <property type="component" value="Unassembled WGS sequence"/>
</dbReference>
<dbReference type="InterPro" id="IPR016181">
    <property type="entry name" value="Acyl_CoA_acyltransferase"/>
</dbReference>